<proteinExistence type="predicted"/>
<evidence type="ECO:0000256" key="1">
    <source>
        <dbReference type="SAM" id="MobiDB-lite"/>
    </source>
</evidence>
<comment type="caution">
    <text evidence="2">The sequence shown here is derived from an EMBL/GenBank/DDBJ whole genome shotgun (WGS) entry which is preliminary data.</text>
</comment>
<feature type="region of interest" description="Disordered" evidence="1">
    <location>
        <begin position="32"/>
        <end position="63"/>
    </location>
</feature>
<accession>A0A8T0JHV4</accession>
<sequence length="63" mass="7081">MDVKVSTVNCCKELTAAGLKIWVFSFLFDAQSTSSSSFHQRRKSNLRERMTVSSISKNLQSPP</sequence>
<dbReference type="Proteomes" id="UP000743370">
    <property type="component" value="Unassembled WGS sequence"/>
</dbReference>
<gene>
    <name evidence="2" type="ORF">HKW66_Vig0239760</name>
</gene>
<name>A0A8T0JHV4_PHAAN</name>
<dbReference type="EMBL" id="JABFOF010000011">
    <property type="protein sequence ID" value="KAG2371855.1"/>
    <property type="molecule type" value="Genomic_DNA"/>
</dbReference>
<evidence type="ECO:0000313" key="2">
    <source>
        <dbReference type="EMBL" id="KAG2371855.1"/>
    </source>
</evidence>
<organism evidence="2 3">
    <name type="scientific">Phaseolus angularis</name>
    <name type="common">Azuki bean</name>
    <name type="synonym">Vigna angularis</name>
    <dbReference type="NCBI Taxonomy" id="3914"/>
    <lineage>
        <taxon>Eukaryota</taxon>
        <taxon>Viridiplantae</taxon>
        <taxon>Streptophyta</taxon>
        <taxon>Embryophyta</taxon>
        <taxon>Tracheophyta</taxon>
        <taxon>Spermatophyta</taxon>
        <taxon>Magnoliopsida</taxon>
        <taxon>eudicotyledons</taxon>
        <taxon>Gunneridae</taxon>
        <taxon>Pentapetalae</taxon>
        <taxon>rosids</taxon>
        <taxon>fabids</taxon>
        <taxon>Fabales</taxon>
        <taxon>Fabaceae</taxon>
        <taxon>Papilionoideae</taxon>
        <taxon>50 kb inversion clade</taxon>
        <taxon>NPAAA clade</taxon>
        <taxon>indigoferoid/millettioid clade</taxon>
        <taxon>Phaseoleae</taxon>
        <taxon>Vigna</taxon>
    </lineage>
</organism>
<feature type="compositionally biased region" description="Polar residues" evidence="1">
    <location>
        <begin position="51"/>
        <end position="63"/>
    </location>
</feature>
<protein>
    <submittedName>
        <fullName evidence="2">Uncharacterized protein</fullName>
    </submittedName>
</protein>
<reference evidence="2 3" key="1">
    <citation type="submission" date="2020-05" db="EMBL/GenBank/DDBJ databases">
        <title>Vigna angularis (adzuki bean) Var. LongXiaoDou No. 4 denovo assembly.</title>
        <authorList>
            <person name="Xiang H."/>
        </authorList>
    </citation>
    <scope>NUCLEOTIDE SEQUENCE [LARGE SCALE GENOMIC DNA]</scope>
    <source>
        <tissue evidence="2">Leaf</tissue>
    </source>
</reference>
<evidence type="ECO:0000313" key="3">
    <source>
        <dbReference type="Proteomes" id="UP000743370"/>
    </source>
</evidence>
<dbReference type="AlphaFoldDB" id="A0A8T0JHV4"/>